<name>A0A8K0KWM8_9PEZI</name>
<organism evidence="2 3">
    <name type="scientific">Elsinoe batatas</name>
    <dbReference type="NCBI Taxonomy" id="2601811"/>
    <lineage>
        <taxon>Eukaryota</taxon>
        <taxon>Fungi</taxon>
        <taxon>Dikarya</taxon>
        <taxon>Ascomycota</taxon>
        <taxon>Pezizomycotina</taxon>
        <taxon>Dothideomycetes</taxon>
        <taxon>Dothideomycetidae</taxon>
        <taxon>Myriangiales</taxon>
        <taxon>Elsinoaceae</taxon>
        <taxon>Elsinoe</taxon>
    </lineage>
</organism>
<dbReference type="InterPro" id="IPR006551">
    <property type="entry name" value="Polynucleotide_phosphatase"/>
</dbReference>
<dbReference type="GO" id="GO:0003690">
    <property type="term" value="F:double-stranded DNA binding"/>
    <property type="evidence" value="ECO:0007669"/>
    <property type="project" value="TreeGrafter"/>
</dbReference>
<dbReference type="Gene3D" id="3.40.50.1000">
    <property type="entry name" value="HAD superfamily/HAD-like"/>
    <property type="match status" value="1"/>
</dbReference>
<comment type="caution">
    <text evidence="2">The sequence shown here is derived from an EMBL/GenBank/DDBJ whole genome shotgun (WGS) entry which is preliminary data.</text>
</comment>
<dbReference type="InterPro" id="IPR013954">
    <property type="entry name" value="PNK3P"/>
</dbReference>
<dbReference type="Pfam" id="PF13671">
    <property type="entry name" value="AAA_33"/>
    <property type="match status" value="1"/>
</dbReference>
<dbReference type="AlphaFoldDB" id="A0A8K0KWM8"/>
<feature type="region of interest" description="Disordered" evidence="1">
    <location>
        <begin position="23"/>
        <end position="74"/>
    </location>
</feature>
<proteinExistence type="predicted"/>
<dbReference type="SUPFAM" id="SSF56784">
    <property type="entry name" value="HAD-like"/>
    <property type="match status" value="1"/>
</dbReference>
<protein>
    <recommendedName>
        <fullName evidence="4">Bifunctional polynucleotide phosphatase/kinase</fullName>
    </recommendedName>
</protein>
<dbReference type="NCBIfam" id="TIGR01664">
    <property type="entry name" value="DNA-3'-Pase"/>
    <property type="match status" value="1"/>
</dbReference>
<dbReference type="InterPro" id="IPR023214">
    <property type="entry name" value="HAD_sf"/>
</dbReference>
<evidence type="ECO:0000313" key="2">
    <source>
        <dbReference type="EMBL" id="KAG8624682.1"/>
    </source>
</evidence>
<dbReference type="GO" id="GO:0006281">
    <property type="term" value="P:DNA repair"/>
    <property type="evidence" value="ECO:0007669"/>
    <property type="project" value="TreeGrafter"/>
</dbReference>
<accession>A0A8K0KWM8</accession>
<feature type="compositionally biased region" description="Polar residues" evidence="1">
    <location>
        <begin position="53"/>
        <end position="68"/>
    </location>
</feature>
<dbReference type="InterPro" id="IPR006549">
    <property type="entry name" value="HAD-SF_hydro_IIIA"/>
</dbReference>
<dbReference type="SUPFAM" id="SSF52540">
    <property type="entry name" value="P-loop containing nucleoside triphosphate hydrolases"/>
    <property type="match status" value="1"/>
</dbReference>
<dbReference type="GO" id="GO:0046404">
    <property type="term" value="F:ATP-dependent polydeoxyribonucleotide 5'-hydroxyl-kinase activity"/>
    <property type="evidence" value="ECO:0007669"/>
    <property type="project" value="TreeGrafter"/>
</dbReference>
<dbReference type="EMBL" id="JAESVG020000009">
    <property type="protein sequence ID" value="KAG8624682.1"/>
    <property type="molecule type" value="Genomic_DNA"/>
</dbReference>
<dbReference type="NCBIfam" id="TIGR01662">
    <property type="entry name" value="HAD-SF-IIIA"/>
    <property type="match status" value="1"/>
</dbReference>
<dbReference type="InterPro" id="IPR027417">
    <property type="entry name" value="P-loop_NTPase"/>
</dbReference>
<dbReference type="Gene3D" id="3.40.50.300">
    <property type="entry name" value="P-loop containing nucleotide triphosphate hydrolases"/>
    <property type="match status" value="1"/>
</dbReference>
<dbReference type="Pfam" id="PF08645">
    <property type="entry name" value="PNK3P"/>
    <property type="match status" value="1"/>
</dbReference>
<evidence type="ECO:0000256" key="1">
    <source>
        <dbReference type="SAM" id="MobiDB-lite"/>
    </source>
</evidence>
<dbReference type="PANTHER" id="PTHR12083:SF9">
    <property type="entry name" value="BIFUNCTIONAL POLYNUCLEOTIDE PHOSPHATASE_KINASE"/>
    <property type="match status" value="1"/>
</dbReference>
<gene>
    <name evidence="2" type="ORF">KVT40_007749</name>
</gene>
<evidence type="ECO:0008006" key="4">
    <source>
        <dbReference type="Google" id="ProtNLM"/>
    </source>
</evidence>
<dbReference type="InterPro" id="IPR036412">
    <property type="entry name" value="HAD-like_sf"/>
</dbReference>
<sequence length="499" mass="56389">MQRQIPGTVTFTRVVRHARCITRNKSTMPSIPLKRTATADRSVSPPPTKRRSVSTATAQQTEQNGKDVTTTTTNGTLKKVASTTNKKLVQNFFAKASERAPEKTRWDQFENSVYICRYDKSNEHKHVKPRKVALFDFDSTLVVTQSGKKFGREAGDWTWWHSSVEQKLKQLVHEGYLVCIISNQAGLKAPDAKTKAPTAALNKKTSEWKQKVKAVLDVLDLPITLYAARDHDTYRKPRIGMWEQLLKDHDLQPGDIDMNESIFVGDGAGRIAGPKGGKDFSCSDRDFATNVGIPFKTPEEYFLGEEERAWTRSFEPSKYIDTINNSRTDEILTKKNDQDIVLFVGSPGAGKSSFFWRHLEPLGYERVNQDTLGSRDKCLRRAAEYLAEGQSVAVDNTNADIDVRKAWLDLAAKHNVPVRVVLFTASPKLCEHNDTVRALGGIKMNPESRTMLPKMAFSGFAGRYVEPSTREGFQDITKVDFRFEGGEEERKIWGRYWIT</sequence>
<keyword evidence="3" id="KW-1185">Reference proteome</keyword>
<dbReference type="Proteomes" id="UP000809789">
    <property type="component" value="Unassembled WGS sequence"/>
</dbReference>
<dbReference type="GO" id="GO:0046403">
    <property type="term" value="F:polynucleotide 3'-phosphatase activity"/>
    <property type="evidence" value="ECO:0007669"/>
    <property type="project" value="TreeGrafter"/>
</dbReference>
<reference evidence="2" key="1">
    <citation type="submission" date="2021-07" db="EMBL/GenBank/DDBJ databases">
        <title>Elsinoe batatas strain:CRI-CJ2 Genome sequencing and assembly.</title>
        <authorList>
            <person name="Huang L."/>
        </authorList>
    </citation>
    <scope>NUCLEOTIDE SEQUENCE</scope>
    <source>
        <strain evidence="2">CRI-CJ2</strain>
    </source>
</reference>
<evidence type="ECO:0000313" key="3">
    <source>
        <dbReference type="Proteomes" id="UP000809789"/>
    </source>
</evidence>
<dbReference type="OrthoDB" id="19045at2759"/>
<dbReference type="PANTHER" id="PTHR12083">
    <property type="entry name" value="BIFUNCTIONAL POLYNUCLEOTIDE PHOSPHATASE/KINASE"/>
    <property type="match status" value="1"/>
</dbReference>
<dbReference type="FunFam" id="3.40.50.300:FF:002548">
    <property type="entry name" value="DNA kinase/phosphatase Pnk1"/>
    <property type="match status" value="1"/>
</dbReference>